<dbReference type="EMBL" id="JAPFFF010000027">
    <property type="protein sequence ID" value="KAK8847797.1"/>
    <property type="molecule type" value="Genomic_DNA"/>
</dbReference>
<dbReference type="Proteomes" id="UP001470230">
    <property type="component" value="Unassembled WGS sequence"/>
</dbReference>
<sequence length="234" mass="26227">MLRDGDGIEQDKKEAAKYYKRAADNGNNYSMFNYGVMLHEGDGIEQDKKGAAHYYKMSADNGDSLGMHEYGKALLTGDGCNEKIQAQQKNNIPIDSEWAGIISCDPSDIPDDITFSLSSVNTNDIPDDISLSLPSFDPDQSQDSLNVNYAGNNLTESDLSPEIELKEGKTVAGSQPNVGQKVFSNQNIMNLLKQKTQKKYIETKPIYCSCFKRLTKFSKNYFIFNMFFSIKLIY</sequence>
<dbReference type="Pfam" id="PF08238">
    <property type="entry name" value="Sel1"/>
    <property type="match status" value="2"/>
</dbReference>
<dbReference type="PANTHER" id="PTHR11102:SF160">
    <property type="entry name" value="ERAD-ASSOCIATED E3 UBIQUITIN-PROTEIN LIGASE COMPONENT HRD3"/>
    <property type="match status" value="1"/>
</dbReference>
<dbReference type="PANTHER" id="PTHR11102">
    <property type="entry name" value="SEL-1-LIKE PROTEIN"/>
    <property type="match status" value="1"/>
</dbReference>
<dbReference type="Gene3D" id="1.25.40.10">
    <property type="entry name" value="Tetratricopeptide repeat domain"/>
    <property type="match status" value="1"/>
</dbReference>
<name>A0ABR2HHT2_9EUKA</name>
<evidence type="ECO:0000313" key="3">
    <source>
        <dbReference type="Proteomes" id="UP001470230"/>
    </source>
</evidence>
<evidence type="ECO:0000256" key="1">
    <source>
        <dbReference type="ARBA" id="ARBA00038101"/>
    </source>
</evidence>
<comment type="similarity">
    <text evidence="1">Belongs to the sel-1 family.</text>
</comment>
<gene>
    <name evidence="2" type="ORF">M9Y10_018829</name>
</gene>
<dbReference type="InterPro" id="IPR011990">
    <property type="entry name" value="TPR-like_helical_dom_sf"/>
</dbReference>
<evidence type="ECO:0000313" key="2">
    <source>
        <dbReference type="EMBL" id="KAK8847797.1"/>
    </source>
</evidence>
<dbReference type="InterPro" id="IPR050767">
    <property type="entry name" value="Sel1_AlgK"/>
</dbReference>
<protein>
    <submittedName>
        <fullName evidence="2">Uncharacterized protein</fullName>
    </submittedName>
</protein>
<comment type="caution">
    <text evidence="2">The sequence shown here is derived from an EMBL/GenBank/DDBJ whole genome shotgun (WGS) entry which is preliminary data.</text>
</comment>
<proteinExistence type="inferred from homology"/>
<keyword evidence="3" id="KW-1185">Reference proteome</keyword>
<accession>A0ABR2HHT2</accession>
<dbReference type="SMART" id="SM00671">
    <property type="entry name" value="SEL1"/>
    <property type="match status" value="2"/>
</dbReference>
<dbReference type="SUPFAM" id="SSF81901">
    <property type="entry name" value="HCP-like"/>
    <property type="match status" value="1"/>
</dbReference>
<organism evidence="2 3">
    <name type="scientific">Tritrichomonas musculus</name>
    <dbReference type="NCBI Taxonomy" id="1915356"/>
    <lineage>
        <taxon>Eukaryota</taxon>
        <taxon>Metamonada</taxon>
        <taxon>Parabasalia</taxon>
        <taxon>Tritrichomonadida</taxon>
        <taxon>Tritrichomonadidae</taxon>
        <taxon>Tritrichomonas</taxon>
    </lineage>
</organism>
<dbReference type="InterPro" id="IPR006597">
    <property type="entry name" value="Sel1-like"/>
</dbReference>
<reference evidence="2 3" key="1">
    <citation type="submission" date="2024-04" db="EMBL/GenBank/DDBJ databases">
        <title>Tritrichomonas musculus Genome.</title>
        <authorList>
            <person name="Alves-Ferreira E."/>
            <person name="Grigg M."/>
            <person name="Lorenzi H."/>
            <person name="Galac M."/>
        </authorList>
    </citation>
    <scope>NUCLEOTIDE SEQUENCE [LARGE SCALE GENOMIC DNA]</scope>
    <source>
        <strain evidence="2 3">EAF2021</strain>
    </source>
</reference>